<feature type="transmembrane region" description="Helical" evidence="1">
    <location>
        <begin position="88"/>
        <end position="111"/>
    </location>
</feature>
<gene>
    <name evidence="2" type="ORF">J2X12_001434</name>
</gene>
<evidence type="ECO:0000313" key="2">
    <source>
        <dbReference type="EMBL" id="MDR7163420.1"/>
    </source>
</evidence>
<accession>A0AAW8NAX4</accession>
<comment type="caution">
    <text evidence="2">The sequence shown here is derived from an EMBL/GenBank/DDBJ whole genome shotgun (WGS) entry which is preliminary data.</text>
</comment>
<sequence length="149" mass="16095">MSGQQRVVLDASSFIKGWLIATTLWVGVMLIVALFVFGAPTVRQGSDAGYLWGAGLSLAFYGYGIALVFAAPLGWVLAYLLRPVRQQWIHIAVFFVVPTLAFWAVAGLVGFGWHPGWLGIWGTVGAASAIGRWSIRKDAHASEAEVSYP</sequence>
<dbReference type="EMBL" id="JAVDWN010000004">
    <property type="protein sequence ID" value="MDR7163420.1"/>
    <property type="molecule type" value="Genomic_DNA"/>
</dbReference>
<name>A0AAW8NAX4_PSEOX</name>
<keyword evidence="1" id="KW-1133">Transmembrane helix</keyword>
<feature type="transmembrane region" description="Helical" evidence="1">
    <location>
        <begin position="18"/>
        <end position="40"/>
    </location>
</feature>
<keyword evidence="1" id="KW-0812">Transmembrane</keyword>
<dbReference type="Proteomes" id="UP001262032">
    <property type="component" value="Unassembled WGS sequence"/>
</dbReference>
<proteinExistence type="predicted"/>
<organism evidence="2 3">
    <name type="scientific">Pseudarthrobacter oxydans</name>
    <name type="common">Arthrobacter oxydans</name>
    <dbReference type="NCBI Taxonomy" id="1671"/>
    <lineage>
        <taxon>Bacteria</taxon>
        <taxon>Bacillati</taxon>
        <taxon>Actinomycetota</taxon>
        <taxon>Actinomycetes</taxon>
        <taxon>Micrococcales</taxon>
        <taxon>Micrococcaceae</taxon>
        <taxon>Pseudarthrobacter</taxon>
    </lineage>
</organism>
<keyword evidence="1" id="KW-0472">Membrane</keyword>
<dbReference type="AlphaFoldDB" id="A0AAW8NAX4"/>
<reference evidence="2" key="1">
    <citation type="submission" date="2023-07" db="EMBL/GenBank/DDBJ databases">
        <title>Sorghum-associated microbial communities from plants grown in Nebraska, USA.</title>
        <authorList>
            <person name="Schachtman D."/>
        </authorList>
    </citation>
    <scope>NUCLEOTIDE SEQUENCE</scope>
    <source>
        <strain evidence="2">BE261</strain>
    </source>
</reference>
<evidence type="ECO:0000313" key="3">
    <source>
        <dbReference type="Proteomes" id="UP001262032"/>
    </source>
</evidence>
<protein>
    <submittedName>
        <fullName evidence="2">Uncharacterized protein</fullName>
    </submittedName>
</protein>
<dbReference type="GeneID" id="97421816"/>
<evidence type="ECO:0000256" key="1">
    <source>
        <dbReference type="SAM" id="Phobius"/>
    </source>
</evidence>
<feature type="transmembrane region" description="Helical" evidence="1">
    <location>
        <begin position="60"/>
        <end position="81"/>
    </location>
</feature>
<dbReference type="RefSeq" id="WP_310110438.1">
    <property type="nucleotide sequence ID" value="NZ_JAVDTN010000004.1"/>
</dbReference>